<dbReference type="PANTHER" id="PTHR11266:SF17">
    <property type="entry name" value="PROTEIN MPV17"/>
    <property type="match status" value="1"/>
</dbReference>
<evidence type="ECO:0000313" key="7">
    <source>
        <dbReference type="EMBL" id="CAD8690453.1"/>
    </source>
</evidence>
<evidence type="ECO:0000256" key="4">
    <source>
        <dbReference type="ARBA" id="ARBA00022989"/>
    </source>
</evidence>
<keyword evidence="4 6" id="KW-1133">Transmembrane helix</keyword>
<dbReference type="Pfam" id="PF04117">
    <property type="entry name" value="Mpv17_PMP22"/>
    <property type="match status" value="1"/>
</dbReference>
<dbReference type="PANTHER" id="PTHR11266">
    <property type="entry name" value="PEROXISOMAL MEMBRANE PROTEIN 2, PXMP2 MPV17"/>
    <property type="match status" value="1"/>
</dbReference>
<comment type="similarity">
    <text evidence="2 6">Belongs to the peroxisomal membrane protein PXMP2/4 family.</text>
</comment>
<feature type="transmembrane region" description="Helical" evidence="6">
    <location>
        <begin position="152"/>
        <end position="169"/>
    </location>
</feature>
<dbReference type="GO" id="GO:0016020">
    <property type="term" value="C:membrane"/>
    <property type="evidence" value="ECO:0007669"/>
    <property type="project" value="UniProtKB-SubCell"/>
</dbReference>
<proteinExistence type="inferred from homology"/>
<organism evidence="7">
    <name type="scientific">Pyramimonas obovata</name>
    <dbReference type="NCBI Taxonomy" id="1411642"/>
    <lineage>
        <taxon>Eukaryota</taxon>
        <taxon>Viridiplantae</taxon>
        <taxon>Chlorophyta</taxon>
        <taxon>Pyramimonadophyceae</taxon>
        <taxon>Pyramimonadales</taxon>
        <taxon>Pyramimonadaceae</taxon>
        <taxon>Pyramimonas</taxon>
        <taxon>Pyramimonas incertae sedis</taxon>
    </lineage>
</organism>
<evidence type="ECO:0000256" key="6">
    <source>
        <dbReference type="RuleBase" id="RU363053"/>
    </source>
</evidence>
<gene>
    <name evidence="7" type="ORF">POBO1169_LOCUS19579</name>
</gene>
<sequence>MRAHCGNVRGLLASKQKHDLRALQRSRGGRRIARSARPAGAVRAVLGEALMNAPEQIGLAYELSLIQHPILTNVTTAGVLYTCSDIYAQTHQARTQKAAAKDDFSVEVPRALRYGLFGICDGCSSYFWFIWLDSVIPGTDGVALVEKMCTDFALLTPTWSALFLLYMGIFSEGGNVQAGVERVQKDWVTLYKRNVITWAPLNAIVYGLVPLDKRVLAFATFTFLYTITLSLWSEARQSDVADGVLAEVEVEEA</sequence>
<evidence type="ECO:0000256" key="5">
    <source>
        <dbReference type="ARBA" id="ARBA00023136"/>
    </source>
</evidence>
<dbReference type="GO" id="GO:0005737">
    <property type="term" value="C:cytoplasm"/>
    <property type="evidence" value="ECO:0007669"/>
    <property type="project" value="TreeGrafter"/>
</dbReference>
<evidence type="ECO:0000256" key="3">
    <source>
        <dbReference type="ARBA" id="ARBA00022692"/>
    </source>
</evidence>
<name>A0A7S0RXI5_9CHLO</name>
<keyword evidence="5 6" id="KW-0472">Membrane</keyword>
<keyword evidence="3 6" id="KW-0812">Transmembrane</keyword>
<dbReference type="EMBL" id="HBFA01039179">
    <property type="protein sequence ID" value="CAD8690453.1"/>
    <property type="molecule type" value="Transcribed_RNA"/>
</dbReference>
<feature type="transmembrane region" description="Helical" evidence="6">
    <location>
        <begin position="190"/>
        <end position="209"/>
    </location>
</feature>
<feature type="transmembrane region" description="Helical" evidence="6">
    <location>
        <begin position="111"/>
        <end position="132"/>
    </location>
</feature>
<dbReference type="AlphaFoldDB" id="A0A7S0RXI5"/>
<feature type="transmembrane region" description="Helical" evidence="6">
    <location>
        <begin position="215"/>
        <end position="232"/>
    </location>
</feature>
<dbReference type="InterPro" id="IPR007248">
    <property type="entry name" value="Mpv17_PMP22"/>
</dbReference>
<protein>
    <submittedName>
        <fullName evidence="7">Uncharacterized protein</fullName>
    </submittedName>
</protein>
<evidence type="ECO:0000256" key="1">
    <source>
        <dbReference type="ARBA" id="ARBA00004141"/>
    </source>
</evidence>
<accession>A0A7S0RXI5</accession>
<reference evidence="7" key="1">
    <citation type="submission" date="2021-01" db="EMBL/GenBank/DDBJ databases">
        <authorList>
            <person name="Corre E."/>
            <person name="Pelletier E."/>
            <person name="Niang G."/>
            <person name="Scheremetjew M."/>
            <person name="Finn R."/>
            <person name="Kale V."/>
            <person name="Holt S."/>
            <person name="Cochrane G."/>
            <person name="Meng A."/>
            <person name="Brown T."/>
            <person name="Cohen L."/>
        </authorList>
    </citation>
    <scope>NUCLEOTIDE SEQUENCE</scope>
    <source>
        <strain evidence="7">CCMP722</strain>
    </source>
</reference>
<comment type="subcellular location">
    <subcellularLocation>
        <location evidence="1">Membrane</location>
        <topology evidence="1">Multi-pass membrane protein</topology>
    </subcellularLocation>
</comment>
<evidence type="ECO:0000256" key="2">
    <source>
        <dbReference type="ARBA" id="ARBA00006824"/>
    </source>
</evidence>